<dbReference type="PROSITE" id="PS00759">
    <property type="entry name" value="ARGE_DAPE_CPG2_2"/>
    <property type="match status" value="1"/>
</dbReference>
<dbReference type="GO" id="GO:0006520">
    <property type="term" value="P:amino acid metabolic process"/>
    <property type="evidence" value="ECO:0007669"/>
    <property type="project" value="InterPro"/>
</dbReference>
<comment type="similarity">
    <text evidence="2">Belongs to the peptidase M20A family.</text>
</comment>
<dbReference type="PROSITE" id="PS00758">
    <property type="entry name" value="ARGE_DAPE_CPG2_1"/>
    <property type="match status" value="1"/>
</dbReference>
<keyword evidence="4" id="KW-0963">Cytoplasm</keyword>
<keyword evidence="7 10" id="KW-0862">Zinc</keyword>
<dbReference type="EC" id="3.5.1.14" evidence="3"/>
<dbReference type="CDD" id="cd05646">
    <property type="entry name" value="M20_AcylaseI_like"/>
    <property type="match status" value="1"/>
</dbReference>
<feature type="domain" description="Peptidase M20 dimerisation" evidence="12">
    <location>
        <begin position="206"/>
        <end position="315"/>
    </location>
</feature>
<sequence>MVLNGRNSLVALVLLAIAVAGSEVEESSVLSRFQQYLKINTAQPSPRYQEAADFLVSQGKALSLEFQSIELVAGKPLVLLKWEGTNPNLPSILLYSHTDVVPSEHSKWAHHPFSAHLDSNGNIYARGSQDMKCVGMQYLEAIRRLKAERFRPLRSLYLAFSPDEEIGGHDGAEKFARSEIFQGMNVGVVLDEGLASPEDHYRVFYAERSPWWMVIKAVGSPGHGSKLYDNSAMENLLKSIEIITRFRASQFDLVKTGFKAEGDVVSVNMVFLKAGTPSPTGFVMNLQPSEAEAGFDIRLPPTADPESLERRIAEEWAPSSRNMSFSFKQKARTCDKSGKPILTKTDPSNPWWALLENAVQKAGGKIGKPEVFPAATDSRYFRERGLPAIGFSPMANTPVLLHDHNEFLHKDEYLKGIKIYESIIEAYASLDHQGRDGGSRDEL</sequence>
<evidence type="ECO:0000256" key="5">
    <source>
        <dbReference type="ARBA" id="ARBA00022723"/>
    </source>
</evidence>
<dbReference type="Gene3D" id="3.40.630.10">
    <property type="entry name" value="Zn peptidases"/>
    <property type="match status" value="1"/>
</dbReference>
<keyword evidence="14" id="KW-1185">Reference proteome</keyword>
<dbReference type="GO" id="GO:0046872">
    <property type="term" value="F:metal ion binding"/>
    <property type="evidence" value="ECO:0007669"/>
    <property type="project" value="UniProtKB-KW"/>
</dbReference>
<feature type="binding site" evidence="10">
    <location>
        <position position="192"/>
    </location>
    <ligand>
        <name>Zn(2+)</name>
        <dbReference type="ChEBI" id="CHEBI:29105"/>
        <label>1</label>
    </ligand>
</feature>
<dbReference type="FunFam" id="3.40.630.10:FF:000019">
    <property type="entry name" value="Aminoacylase 1"/>
    <property type="match status" value="1"/>
</dbReference>
<dbReference type="InterPro" id="IPR011650">
    <property type="entry name" value="Peptidase_M20_dimer"/>
</dbReference>
<reference evidence="13 14" key="1">
    <citation type="submission" date="2024-01" db="EMBL/GenBank/DDBJ databases">
        <title>The genomes of 5 underutilized Papilionoideae crops provide insights into root nodulation and disease resistanc.</title>
        <authorList>
            <person name="Jiang F."/>
        </authorList>
    </citation>
    <scope>NUCLEOTIDE SEQUENCE [LARGE SCALE GENOMIC DNA]</scope>
    <source>
        <strain evidence="13">DUOXIRENSHENG_FW03</strain>
        <tissue evidence="13">Leaves</tissue>
    </source>
</reference>
<dbReference type="FunFam" id="3.30.70.360:FF:000009">
    <property type="entry name" value="aminoacylase-1 isoform X1"/>
    <property type="match status" value="1"/>
</dbReference>
<dbReference type="PANTHER" id="PTHR45892">
    <property type="entry name" value="AMINOACYLASE-1"/>
    <property type="match status" value="1"/>
</dbReference>
<dbReference type="InterPro" id="IPR052083">
    <property type="entry name" value="Aminoacylase-1_M20A"/>
</dbReference>
<feature type="binding site" evidence="10">
    <location>
        <position position="130"/>
    </location>
    <ligand>
        <name>Zn(2+)</name>
        <dbReference type="ChEBI" id="CHEBI:29105"/>
        <label>2</label>
    </ligand>
</feature>
<feature type="binding site" evidence="10">
    <location>
        <position position="130"/>
    </location>
    <ligand>
        <name>Zn(2+)</name>
        <dbReference type="ChEBI" id="CHEBI:29105"/>
        <label>1</label>
    </ligand>
</feature>
<feature type="active site" description="Proton acceptor" evidence="9">
    <location>
        <position position="164"/>
    </location>
</feature>
<dbReference type="Pfam" id="PF01546">
    <property type="entry name" value="Peptidase_M20"/>
    <property type="match status" value="1"/>
</dbReference>
<evidence type="ECO:0000256" key="6">
    <source>
        <dbReference type="ARBA" id="ARBA00022801"/>
    </source>
</evidence>
<name>A0AAN9XTU0_PSOTE</name>
<dbReference type="Pfam" id="PF07687">
    <property type="entry name" value="M20_dimer"/>
    <property type="match status" value="1"/>
</dbReference>
<protein>
    <recommendedName>
        <fullName evidence="3">N-acyl-aliphatic-L-amino acid amidohydrolase</fullName>
        <ecNumber evidence="3">3.5.1.14</ecNumber>
    </recommendedName>
    <alternativeName>
        <fullName evidence="8">N-acyl-L-amino-acid amidohydrolase</fullName>
    </alternativeName>
</protein>
<dbReference type="InterPro" id="IPR010159">
    <property type="entry name" value="N-acyl_aa_amidohydrolase"/>
</dbReference>
<organism evidence="13 14">
    <name type="scientific">Psophocarpus tetragonolobus</name>
    <name type="common">Winged bean</name>
    <name type="synonym">Dolichos tetragonolobus</name>
    <dbReference type="NCBI Taxonomy" id="3891"/>
    <lineage>
        <taxon>Eukaryota</taxon>
        <taxon>Viridiplantae</taxon>
        <taxon>Streptophyta</taxon>
        <taxon>Embryophyta</taxon>
        <taxon>Tracheophyta</taxon>
        <taxon>Spermatophyta</taxon>
        <taxon>Magnoliopsida</taxon>
        <taxon>eudicotyledons</taxon>
        <taxon>Gunneridae</taxon>
        <taxon>Pentapetalae</taxon>
        <taxon>rosids</taxon>
        <taxon>fabids</taxon>
        <taxon>Fabales</taxon>
        <taxon>Fabaceae</taxon>
        <taxon>Papilionoideae</taxon>
        <taxon>50 kb inversion clade</taxon>
        <taxon>NPAAA clade</taxon>
        <taxon>indigoferoid/millettioid clade</taxon>
        <taxon>Phaseoleae</taxon>
        <taxon>Psophocarpus</taxon>
    </lineage>
</organism>
<evidence type="ECO:0000256" key="9">
    <source>
        <dbReference type="PIRSR" id="PIRSR036696-1"/>
    </source>
</evidence>
<feature type="binding site" evidence="10">
    <location>
        <position position="402"/>
    </location>
    <ligand>
        <name>Zn(2+)</name>
        <dbReference type="ChEBI" id="CHEBI:29105"/>
        <label>2</label>
    </ligand>
</feature>
<evidence type="ECO:0000313" key="13">
    <source>
        <dbReference type="EMBL" id="KAK7407815.1"/>
    </source>
</evidence>
<evidence type="ECO:0000256" key="2">
    <source>
        <dbReference type="ARBA" id="ARBA00006247"/>
    </source>
</evidence>
<dbReference type="InterPro" id="IPR002933">
    <property type="entry name" value="Peptidase_M20"/>
</dbReference>
<dbReference type="Gene3D" id="1.10.150.900">
    <property type="match status" value="1"/>
</dbReference>
<dbReference type="Proteomes" id="UP001386955">
    <property type="component" value="Unassembled WGS sequence"/>
</dbReference>
<dbReference type="GO" id="GO:0005737">
    <property type="term" value="C:cytoplasm"/>
    <property type="evidence" value="ECO:0007669"/>
    <property type="project" value="UniProtKB-SubCell"/>
</dbReference>
<keyword evidence="5 10" id="KW-0479">Metal-binding</keyword>
<evidence type="ECO:0000256" key="3">
    <source>
        <dbReference type="ARBA" id="ARBA00011913"/>
    </source>
</evidence>
<dbReference type="PIRSF" id="PIRSF036696">
    <property type="entry name" value="ACY-1"/>
    <property type="match status" value="1"/>
</dbReference>
<comment type="cofactor">
    <cofactor evidence="10">
        <name>Zn(2+)</name>
        <dbReference type="ChEBI" id="CHEBI:29105"/>
    </cofactor>
    <text evidence="10">Binds 2 Zn(2+) ions per subunit.</text>
</comment>
<dbReference type="InterPro" id="IPR001261">
    <property type="entry name" value="ArgE/DapE_CS"/>
</dbReference>
<evidence type="ECO:0000256" key="4">
    <source>
        <dbReference type="ARBA" id="ARBA00022490"/>
    </source>
</evidence>
<feature type="binding site" evidence="10">
    <location>
        <position position="165"/>
    </location>
    <ligand>
        <name>Zn(2+)</name>
        <dbReference type="ChEBI" id="CHEBI:29105"/>
        <label>2</label>
    </ligand>
</feature>
<dbReference type="EMBL" id="JAYMYS010000002">
    <property type="protein sequence ID" value="KAK7407815.1"/>
    <property type="molecule type" value="Genomic_DNA"/>
</dbReference>
<dbReference type="GO" id="GO:0004046">
    <property type="term" value="F:aminoacylase activity"/>
    <property type="evidence" value="ECO:0007669"/>
    <property type="project" value="UniProtKB-EC"/>
</dbReference>
<dbReference type="Gene3D" id="3.30.70.360">
    <property type="match status" value="1"/>
</dbReference>
<dbReference type="SUPFAM" id="SSF53187">
    <property type="entry name" value="Zn-dependent exopeptidases"/>
    <property type="match status" value="1"/>
</dbReference>
<evidence type="ECO:0000256" key="7">
    <source>
        <dbReference type="ARBA" id="ARBA00022833"/>
    </source>
</evidence>
<proteinExistence type="inferred from homology"/>
<dbReference type="AlphaFoldDB" id="A0AAN9XTU0"/>
<evidence type="ECO:0000256" key="1">
    <source>
        <dbReference type="ARBA" id="ARBA00004496"/>
    </source>
</evidence>
<dbReference type="NCBIfam" id="TIGR01880">
    <property type="entry name" value="Ac-peptdase-euk"/>
    <property type="match status" value="1"/>
</dbReference>
<accession>A0AAN9XTU0</accession>
<evidence type="ECO:0000256" key="10">
    <source>
        <dbReference type="PIRSR" id="PIRSR036696-2"/>
    </source>
</evidence>
<dbReference type="FunFam" id="1.10.150.900:FF:000001">
    <property type="entry name" value="Aminoacylase-1, putative"/>
    <property type="match status" value="1"/>
</dbReference>
<evidence type="ECO:0000256" key="11">
    <source>
        <dbReference type="SAM" id="SignalP"/>
    </source>
</evidence>
<feature type="chain" id="PRO_5042987320" description="N-acyl-aliphatic-L-amino acid amidohydrolase" evidence="11">
    <location>
        <begin position="25"/>
        <end position="443"/>
    </location>
</feature>
<keyword evidence="6" id="KW-0378">Hydrolase</keyword>
<feature type="signal peptide" evidence="11">
    <location>
        <begin position="1"/>
        <end position="24"/>
    </location>
</feature>
<feature type="active site" evidence="9">
    <location>
        <position position="99"/>
    </location>
</feature>
<dbReference type="PANTHER" id="PTHR45892:SF1">
    <property type="entry name" value="AMINOACYLASE-1"/>
    <property type="match status" value="1"/>
</dbReference>
<gene>
    <name evidence="13" type="ORF">VNO78_09921</name>
</gene>
<evidence type="ECO:0000259" key="12">
    <source>
        <dbReference type="Pfam" id="PF07687"/>
    </source>
</evidence>
<feature type="binding site" evidence="10">
    <location>
        <position position="97"/>
    </location>
    <ligand>
        <name>Zn(2+)</name>
        <dbReference type="ChEBI" id="CHEBI:29105"/>
        <label>1</label>
    </ligand>
</feature>
<evidence type="ECO:0000313" key="14">
    <source>
        <dbReference type="Proteomes" id="UP001386955"/>
    </source>
</evidence>
<comment type="subcellular location">
    <subcellularLocation>
        <location evidence="1">Cytoplasm</location>
    </subcellularLocation>
</comment>
<evidence type="ECO:0000256" key="8">
    <source>
        <dbReference type="ARBA" id="ARBA00029656"/>
    </source>
</evidence>
<keyword evidence="11" id="KW-0732">Signal</keyword>
<comment type="caution">
    <text evidence="13">The sequence shown here is derived from an EMBL/GenBank/DDBJ whole genome shotgun (WGS) entry which is preliminary data.</text>
</comment>